<dbReference type="InterPro" id="IPR050921">
    <property type="entry name" value="T4SS_GSP_E_ATPase"/>
</dbReference>
<dbReference type="Gene3D" id="3.30.450.90">
    <property type="match status" value="1"/>
</dbReference>
<gene>
    <name evidence="4" type="ORF">GCU85_08975</name>
</gene>
<dbReference type="CDD" id="cd01131">
    <property type="entry name" value="PilT"/>
    <property type="match status" value="1"/>
</dbReference>
<dbReference type="InterPro" id="IPR001482">
    <property type="entry name" value="T2SS/T4SS_dom"/>
</dbReference>
<dbReference type="SUPFAM" id="SSF52540">
    <property type="entry name" value="P-loop containing nucleoside triphosphate hydrolases"/>
    <property type="match status" value="1"/>
</dbReference>
<keyword evidence="5" id="KW-1185">Reference proteome</keyword>
<sequence length="415" mass="46495">MDIQQAEAILDKLALLMNDKNGSDLIITSDNHPGIKLNGKVQYVEGIKPNAEAVDMMVRAKLSDAMYRQFNEDLEINFMIDYPGRAQFRTNVFKQKDTVGMVLRRIPIEIPTIESLNLPDYLKDLASLKRGLVLFTGGTGVGKSTSLASMIGYRNRNFSDHIITVEDPIEFVHQSKKSIVCQREIGIDTHSYARAMKSALRQAPDVLLVGEIRDMEVMEQAMTFAETGHLVFATLHATSAKLTLERIINLFPFERREKLLHDLSESLNAVVCQRLMHHASGSGRVAALEIMTNTPHIQMLISEGKLSAIEEAMDRASMREGVINFDNYILDLLKAEKVTAEEALLYVDSANNFKQKLREHGMNHLIDDAANSASTQSWSLEKSAEEIREEARRQEEAEKAQEGDALGGMGTFVRE</sequence>
<dbReference type="AlphaFoldDB" id="A0A6N7F4P1"/>
<dbReference type="RefSeq" id="WP_152810843.1">
    <property type="nucleotide sequence ID" value="NZ_WHNW01000012.1"/>
</dbReference>
<evidence type="ECO:0000259" key="3">
    <source>
        <dbReference type="PROSITE" id="PS00662"/>
    </source>
</evidence>
<protein>
    <submittedName>
        <fullName evidence="4">PilT/PilU family type 4a pilus ATPase</fullName>
    </submittedName>
</protein>
<dbReference type="InParanoid" id="A0A6N7F4P1"/>
<name>A0A6N7F4P1_9GAMM</name>
<dbReference type="GO" id="GO:0005524">
    <property type="term" value="F:ATP binding"/>
    <property type="evidence" value="ECO:0007669"/>
    <property type="project" value="InterPro"/>
</dbReference>
<dbReference type="PANTHER" id="PTHR30486:SF12">
    <property type="entry name" value="TYPE IV PILUS ATPASE PILU"/>
    <property type="match status" value="1"/>
</dbReference>
<evidence type="ECO:0000313" key="4">
    <source>
        <dbReference type="EMBL" id="MPV86856.1"/>
    </source>
</evidence>
<dbReference type="InterPro" id="IPR027417">
    <property type="entry name" value="P-loop_NTPase"/>
</dbReference>
<evidence type="ECO:0000313" key="5">
    <source>
        <dbReference type="Proteomes" id="UP000471298"/>
    </source>
</evidence>
<feature type="domain" description="Bacterial type II secretion system protein E" evidence="3">
    <location>
        <begin position="200"/>
        <end position="214"/>
    </location>
</feature>
<organism evidence="4 5">
    <name type="scientific">Ostreibacterium oceani</name>
    <dbReference type="NCBI Taxonomy" id="2654998"/>
    <lineage>
        <taxon>Bacteria</taxon>
        <taxon>Pseudomonadati</taxon>
        <taxon>Pseudomonadota</taxon>
        <taxon>Gammaproteobacteria</taxon>
        <taxon>Cardiobacteriales</taxon>
        <taxon>Ostreibacteriaceae</taxon>
        <taxon>Ostreibacterium</taxon>
    </lineage>
</organism>
<dbReference type="Proteomes" id="UP000471298">
    <property type="component" value="Unassembled WGS sequence"/>
</dbReference>
<reference evidence="4 5" key="1">
    <citation type="submission" date="2019-10" db="EMBL/GenBank/DDBJ databases">
        <title>Cardiobacteriales fam. a chemoheterotrophic member of the order Cardiobacteriales, and proposal of Cardiobacteriales fam. nov.</title>
        <authorList>
            <person name="Wang C."/>
        </authorList>
    </citation>
    <scope>NUCLEOTIDE SEQUENCE [LARGE SCALE GENOMIC DNA]</scope>
    <source>
        <strain evidence="4 5">ML27</strain>
    </source>
</reference>
<dbReference type="PANTHER" id="PTHR30486">
    <property type="entry name" value="TWITCHING MOTILITY PROTEIN PILT"/>
    <property type="match status" value="1"/>
</dbReference>
<accession>A0A6N7F4P1</accession>
<dbReference type="NCBIfam" id="TIGR01420">
    <property type="entry name" value="pilT_fam"/>
    <property type="match status" value="1"/>
</dbReference>
<dbReference type="Pfam" id="PF00437">
    <property type="entry name" value="T2SSE"/>
    <property type="match status" value="1"/>
</dbReference>
<feature type="region of interest" description="Disordered" evidence="2">
    <location>
        <begin position="377"/>
        <end position="415"/>
    </location>
</feature>
<dbReference type="PROSITE" id="PS00662">
    <property type="entry name" value="T2SP_E"/>
    <property type="match status" value="1"/>
</dbReference>
<dbReference type="InterPro" id="IPR006321">
    <property type="entry name" value="PilT/PilU"/>
</dbReference>
<feature type="compositionally biased region" description="Basic and acidic residues" evidence="2">
    <location>
        <begin position="382"/>
        <end position="402"/>
    </location>
</feature>
<dbReference type="EMBL" id="WHNW01000012">
    <property type="protein sequence ID" value="MPV86856.1"/>
    <property type="molecule type" value="Genomic_DNA"/>
</dbReference>
<evidence type="ECO:0000256" key="1">
    <source>
        <dbReference type="ARBA" id="ARBA00006611"/>
    </source>
</evidence>
<comment type="caution">
    <text evidence="4">The sequence shown here is derived from an EMBL/GenBank/DDBJ whole genome shotgun (WGS) entry which is preliminary data.</text>
</comment>
<comment type="similarity">
    <text evidence="1">Belongs to the GSP E family.</text>
</comment>
<dbReference type="SMART" id="SM00382">
    <property type="entry name" value="AAA"/>
    <property type="match status" value="1"/>
</dbReference>
<feature type="compositionally biased region" description="Gly residues" evidence="2">
    <location>
        <begin position="405"/>
        <end position="415"/>
    </location>
</feature>
<dbReference type="Gene3D" id="3.40.50.300">
    <property type="entry name" value="P-loop containing nucleotide triphosphate hydrolases"/>
    <property type="match status" value="1"/>
</dbReference>
<dbReference type="GO" id="GO:0016887">
    <property type="term" value="F:ATP hydrolysis activity"/>
    <property type="evidence" value="ECO:0007669"/>
    <property type="project" value="InterPro"/>
</dbReference>
<evidence type="ECO:0000256" key="2">
    <source>
        <dbReference type="SAM" id="MobiDB-lite"/>
    </source>
</evidence>
<dbReference type="InterPro" id="IPR003593">
    <property type="entry name" value="AAA+_ATPase"/>
</dbReference>
<proteinExistence type="inferred from homology"/>